<accession>A0ABN7USW5</accession>
<dbReference type="Proteomes" id="UP000789901">
    <property type="component" value="Unassembled WGS sequence"/>
</dbReference>
<evidence type="ECO:0000313" key="2">
    <source>
        <dbReference type="Proteomes" id="UP000789901"/>
    </source>
</evidence>
<keyword evidence="2" id="KW-1185">Reference proteome</keyword>
<evidence type="ECO:0000313" key="1">
    <source>
        <dbReference type="EMBL" id="CAG8668710.1"/>
    </source>
</evidence>
<organism evidence="1 2">
    <name type="scientific">Gigaspora margarita</name>
    <dbReference type="NCBI Taxonomy" id="4874"/>
    <lineage>
        <taxon>Eukaryota</taxon>
        <taxon>Fungi</taxon>
        <taxon>Fungi incertae sedis</taxon>
        <taxon>Mucoromycota</taxon>
        <taxon>Glomeromycotina</taxon>
        <taxon>Glomeromycetes</taxon>
        <taxon>Diversisporales</taxon>
        <taxon>Gigasporaceae</taxon>
        <taxon>Gigaspora</taxon>
    </lineage>
</organism>
<sequence>MCSIFIKTGHSKIEKIGKTNTFEYILSAMWILAYLDLAQVEYWQVENTTNIISVSFSVGRIG</sequence>
<protein>
    <submittedName>
        <fullName evidence="1">5164_t:CDS:1</fullName>
    </submittedName>
</protein>
<dbReference type="EMBL" id="CAJVQB010005726">
    <property type="protein sequence ID" value="CAG8668710.1"/>
    <property type="molecule type" value="Genomic_DNA"/>
</dbReference>
<proteinExistence type="predicted"/>
<gene>
    <name evidence="1" type="ORF">GMARGA_LOCUS10297</name>
</gene>
<name>A0ABN7USW5_GIGMA</name>
<comment type="caution">
    <text evidence="1">The sequence shown here is derived from an EMBL/GenBank/DDBJ whole genome shotgun (WGS) entry which is preliminary data.</text>
</comment>
<reference evidence="1 2" key="1">
    <citation type="submission" date="2021-06" db="EMBL/GenBank/DDBJ databases">
        <authorList>
            <person name="Kallberg Y."/>
            <person name="Tangrot J."/>
            <person name="Rosling A."/>
        </authorList>
    </citation>
    <scope>NUCLEOTIDE SEQUENCE [LARGE SCALE GENOMIC DNA]</scope>
    <source>
        <strain evidence="1 2">120-4 pot B 10/14</strain>
    </source>
</reference>